<evidence type="ECO:0000313" key="3">
    <source>
        <dbReference type="EMBL" id="KAK3932039.1"/>
    </source>
</evidence>
<dbReference type="SUPFAM" id="SSF48452">
    <property type="entry name" value="TPR-like"/>
    <property type="match status" value="1"/>
</dbReference>
<evidence type="ECO:0000313" key="4">
    <source>
        <dbReference type="Proteomes" id="UP001219518"/>
    </source>
</evidence>
<evidence type="ECO:0000256" key="1">
    <source>
        <dbReference type="ARBA" id="ARBA00008486"/>
    </source>
</evidence>
<dbReference type="InterPro" id="IPR011990">
    <property type="entry name" value="TPR-like_helical_dom_sf"/>
</dbReference>
<proteinExistence type="inferred from homology"/>
<keyword evidence="4" id="KW-1185">Reference proteome</keyword>
<dbReference type="PANTHER" id="PTHR13891">
    <property type="entry name" value="CYTOCHROME C OXIDASE ASSEMBLY FACTOR 7"/>
    <property type="match status" value="1"/>
</dbReference>
<reference evidence="3" key="1">
    <citation type="submission" date="2021-07" db="EMBL/GenBank/DDBJ databases">
        <authorList>
            <person name="Catto M.A."/>
            <person name="Jacobson A."/>
            <person name="Kennedy G."/>
            <person name="Labadie P."/>
            <person name="Hunt B.G."/>
            <person name="Srinivasan R."/>
        </authorList>
    </citation>
    <scope>NUCLEOTIDE SEQUENCE</scope>
    <source>
        <strain evidence="3">PL_HMW_Pooled</strain>
        <tissue evidence="3">Head</tissue>
    </source>
</reference>
<dbReference type="Gene3D" id="1.25.40.10">
    <property type="entry name" value="Tetratricopeptide repeat domain"/>
    <property type="match status" value="1"/>
</dbReference>
<sequence length="217" mass="25126">MSTKNLNTPEEYEEYLKELRITYSFECFKEDNAEACHLLGDWFSQFKQPKEAIDHYRYACEKFKYPRSCYKYGVSLVDGKEVGAETDIKKALHFTSLACELGEPEGCWRNAQILQLEKKFPEALKQHTKYCEMNHYFSHNSCYDAGLILRSPQDVTSVPQDFTKAFHFFSKSCDLLNSNACYEVSVAYKLGRGVGKDESLAKKFLQKAKDMQEGRFS</sequence>
<dbReference type="Proteomes" id="UP001219518">
    <property type="component" value="Unassembled WGS sequence"/>
</dbReference>
<dbReference type="GO" id="GO:0005758">
    <property type="term" value="C:mitochondrial intermembrane space"/>
    <property type="evidence" value="ECO:0007669"/>
    <property type="project" value="TreeGrafter"/>
</dbReference>
<dbReference type="AlphaFoldDB" id="A0AAE1I2C0"/>
<dbReference type="Pfam" id="PF08238">
    <property type="entry name" value="Sel1"/>
    <property type="match status" value="4"/>
</dbReference>
<dbReference type="InterPro" id="IPR040239">
    <property type="entry name" value="HcpB-like"/>
</dbReference>
<dbReference type="SMART" id="SM00671">
    <property type="entry name" value="SEL1"/>
    <property type="match status" value="4"/>
</dbReference>
<dbReference type="InterPro" id="IPR006597">
    <property type="entry name" value="Sel1-like"/>
</dbReference>
<protein>
    <submittedName>
        <fullName evidence="3">Cytochrome c oxidase assembly factor 7-like protein</fullName>
    </submittedName>
</protein>
<comment type="caution">
    <text evidence="3">The sequence shown here is derived from an EMBL/GenBank/DDBJ whole genome shotgun (WGS) entry which is preliminary data.</text>
</comment>
<evidence type="ECO:0000256" key="2">
    <source>
        <dbReference type="ARBA" id="ARBA00022737"/>
    </source>
</evidence>
<name>A0AAE1I2C0_9NEOP</name>
<gene>
    <name evidence="3" type="ORF">KUF71_011367</name>
</gene>
<dbReference type="PANTHER" id="PTHR13891:SF1">
    <property type="entry name" value="CYTOCHROME C OXIDASE ASSEMBLY FACTOR 7"/>
    <property type="match status" value="1"/>
</dbReference>
<reference evidence="3" key="2">
    <citation type="journal article" date="2023" name="BMC Genomics">
        <title>Pest status, molecular evolution, and epigenetic factors derived from the genome assembly of Frankliniella fusca, a thysanopteran phytovirus vector.</title>
        <authorList>
            <person name="Catto M.A."/>
            <person name="Labadie P.E."/>
            <person name="Jacobson A.L."/>
            <person name="Kennedy G.G."/>
            <person name="Srinivasan R."/>
            <person name="Hunt B.G."/>
        </authorList>
    </citation>
    <scope>NUCLEOTIDE SEQUENCE</scope>
    <source>
        <strain evidence="3">PL_HMW_Pooled</strain>
    </source>
</reference>
<keyword evidence="2" id="KW-0677">Repeat</keyword>
<accession>A0AAE1I2C0</accession>
<dbReference type="SUPFAM" id="SSF81901">
    <property type="entry name" value="HCP-like"/>
    <property type="match status" value="1"/>
</dbReference>
<dbReference type="EMBL" id="JAHWGI010001434">
    <property type="protein sequence ID" value="KAK3932039.1"/>
    <property type="molecule type" value="Genomic_DNA"/>
</dbReference>
<comment type="similarity">
    <text evidence="1">Belongs to the hcp beta-lactamase family.</text>
</comment>
<organism evidence="3 4">
    <name type="scientific">Frankliniella fusca</name>
    <dbReference type="NCBI Taxonomy" id="407009"/>
    <lineage>
        <taxon>Eukaryota</taxon>
        <taxon>Metazoa</taxon>
        <taxon>Ecdysozoa</taxon>
        <taxon>Arthropoda</taxon>
        <taxon>Hexapoda</taxon>
        <taxon>Insecta</taxon>
        <taxon>Pterygota</taxon>
        <taxon>Neoptera</taxon>
        <taxon>Paraneoptera</taxon>
        <taxon>Thysanoptera</taxon>
        <taxon>Terebrantia</taxon>
        <taxon>Thripoidea</taxon>
        <taxon>Thripidae</taxon>
        <taxon>Frankliniella</taxon>
    </lineage>
</organism>